<sequence length="484" mass="51518">MRAEQYRGRMFIDGQWTDSRSGGTFEVTDPATGEVIGEVPDGGADDARDAIAAADAAFRAWSSTTATARADLLYAAWRRMTERSDELAELMTREQGKPLKASKAEVKYAADFLRFYAEEATRVTGEWLPSSRPDQRFLVLRQPVGVVAMVTPWNYPISMLTRKMAPALAAGCTLVLKPAEATPLCARAVFEIFEEVDTPAGVVNLVTALDPKPIGDVFTTDDRVRKLTFTGSTAVGRHLAGVAAGNLKRVSVELGGHAPFIVFPDADPVRAAKGAAALKFLNAGQACISPNRLYVSAEHEDAFVSTLVERVSRVKAGNGFDDGVGVGPLVNEAAVAKVADQVSDAVGKGASALVGGDRLREAPFDRGHFYAPTLLSGVADGMKIYREETFGPVAPVIRYDDVDHVLDLANDTNFGLAAYVYTTSLSTAIRAFEGLRFGIVGVNDVNPTSASAPFGGMKDSGIGREGSHDGIAEYLETKTGGFAL</sequence>
<gene>
    <name evidence="4" type="ORF">BDK89_2661</name>
</gene>
<dbReference type="Gene3D" id="3.40.605.10">
    <property type="entry name" value="Aldehyde Dehydrogenase, Chain A, domain 1"/>
    <property type="match status" value="1"/>
</dbReference>
<name>A0A4R7I2F5_9ACTN</name>
<dbReference type="AlphaFoldDB" id="A0A4R7I2F5"/>
<feature type="domain" description="Aldehyde dehydrogenase" evidence="3">
    <location>
        <begin position="16"/>
        <end position="479"/>
    </location>
</feature>
<dbReference type="GO" id="GO:0009450">
    <property type="term" value="P:gamma-aminobutyric acid catabolic process"/>
    <property type="evidence" value="ECO:0007669"/>
    <property type="project" value="TreeGrafter"/>
</dbReference>
<dbReference type="Proteomes" id="UP000294558">
    <property type="component" value="Unassembled WGS sequence"/>
</dbReference>
<comment type="similarity">
    <text evidence="1">Belongs to the aldehyde dehydrogenase family.</text>
</comment>
<protein>
    <submittedName>
        <fullName evidence="4">Succinate-semialdehyde dehydrogenase/glutarate-semialdehyde dehydrogenase</fullName>
    </submittedName>
</protein>
<organism evidence="4 5">
    <name type="scientific">Ilumatobacter fluminis</name>
    <dbReference type="NCBI Taxonomy" id="467091"/>
    <lineage>
        <taxon>Bacteria</taxon>
        <taxon>Bacillati</taxon>
        <taxon>Actinomycetota</taxon>
        <taxon>Acidimicrobiia</taxon>
        <taxon>Acidimicrobiales</taxon>
        <taxon>Ilumatobacteraceae</taxon>
        <taxon>Ilumatobacter</taxon>
    </lineage>
</organism>
<evidence type="ECO:0000256" key="1">
    <source>
        <dbReference type="ARBA" id="ARBA00009986"/>
    </source>
</evidence>
<keyword evidence="5" id="KW-1185">Reference proteome</keyword>
<dbReference type="Gene3D" id="3.40.309.10">
    <property type="entry name" value="Aldehyde Dehydrogenase, Chain A, domain 2"/>
    <property type="match status" value="1"/>
</dbReference>
<dbReference type="PANTHER" id="PTHR43353:SF5">
    <property type="entry name" value="SUCCINATE-SEMIALDEHYDE DEHYDROGENASE, MITOCHONDRIAL"/>
    <property type="match status" value="1"/>
</dbReference>
<evidence type="ECO:0000256" key="2">
    <source>
        <dbReference type="ARBA" id="ARBA00023002"/>
    </source>
</evidence>
<proteinExistence type="inferred from homology"/>
<keyword evidence="2" id="KW-0560">Oxidoreductase</keyword>
<dbReference type="InterPro" id="IPR016161">
    <property type="entry name" value="Ald_DH/histidinol_DH"/>
</dbReference>
<dbReference type="GO" id="GO:0004777">
    <property type="term" value="F:succinate-semialdehyde dehydrogenase (NAD+) activity"/>
    <property type="evidence" value="ECO:0007669"/>
    <property type="project" value="TreeGrafter"/>
</dbReference>
<comment type="caution">
    <text evidence="4">The sequence shown here is derived from an EMBL/GenBank/DDBJ whole genome shotgun (WGS) entry which is preliminary data.</text>
</comment>
<evidence type="ECO:0000259" key="3">
    <source>
        <dbReference type="Pfam" id="PF00171"/>
    </source>
</evidence>
<accession>A0A4R7I2F5</accession>
<evidence type="ECO:0000313" key="4">
    <source>
        <dbReference type="EMBL" id="TDT17059.1"/>
    </source>
</evidence>
<dbReference type="FunFam" id="3.40.605.10:FF:000005">
    <property type="entry name" value="Succinate-semialdehyde dehydrogenase I"/>
    <property type="match status" value="1"/>
</dbReference>
<dbReference type="CDD" id="cd07103">
    <property type="entry name" value="ALDH_F5_SSADH_GabD"/>
    <property type="match status" value="1"/>
</dbReference>
<dbReference type="FunFam" id="3.40.309.10:FF:000004">
    <property type="entry name" value="Succinate-semialdehyde dehydrogenase I"/>
    <property type="match status" value="1"/>
</dbReference>
<dbReference type="Pfam" id="PF00171">
    <property type="entry name" value="Aldedh"/>
    <property type="match status" value="1"/>
</dbReference>
<dbReference type="InterPro" id="IPR050740">
    <property type="entry name" value="Aldehyde_DH_Superfamily"/>
</dbReference>
<dbReference type="InterPro" id="IPR016162">
    <property type="entry name" value="Ald_DH_N"/>
</dbReference>
<reference evidence="4 5" key="1">
    <citation type="submission" date="2019-03" db="EMBL/GenBank/DDBJ databases">
        <title>Sequencing the genomes of 1000 actinobacteria strains.</title>
        <authorList>
            <person name="Klenk H.-P."/>
        </authorList>
    </citation>
    <scope>NUCLEOTIDE SEQUENCE [LARGE SCALE GENOMIC DNA]</scope>
    <source>
        <strain evidence="4 5">DSM 18936</strain>
    </source>
</reference>
<dbReference type="PANTHER" id="PTHR43353">
    <property type="entry name" value="SUCCINATE-SEMIALDEHYDE DEHYDROGENASE, MITOCHONDRIAL"/>
    <property type="match status" value="1"/>
</dbReference>
<dbReference type="SUPFAM" id="SSF53720">
    <property type="entry name" value="ALDH-like"/>
    <property type="match status" value="1"/>
</dbReference>
<dbReference type="EMBL" id="SOAU01000001">
    <property type="protein sequence ID" value="TDT17059.1"/>
    <property type="molecule type" value="Genomic_DNA"/>
</dbReference>
<dbReference type="InterPro" id="IPR015590">
    <property type="entry name" value="Aldehyde_DH_dom"/>
</dbReference>
<dbReference type="InterPro" id="IPR016163">
    <property type="entry name" value="Ald_DH_C"/>
</dbReference>
<evidence type="ECO:0000313" key="5">
    <source>
        <dbReference type="Proteomes" id="UP000294558"/>
    </source>
</evidence>